<comment type="caution">
    <text evidence="1">The sequence shown here is derived from an EMBL/GenBank/DDBJ whole genome shotgun (WGS) entry which is preliminary data.</text>
</comment>
<accession>A0A4R2GMX1</accession>
<organism evidence="1 2">
    <name type="scientific">Natronoflexus pectinivorans</name>
    <dbReference type="NCBI Taxonomy" id="682526"/>
    <lineage>
        <taxon>Bacteria</taxon>
        <taxon>Pseudomonadati</taxon>
        <taxon>Bacteroidota</taxon>
        <taxon>Bacteroidia</taxon>
        <taxon>Marinilabiliales</taxon>
        <taxon>Marinilabiliaceae</taxon>
        <taxon>Natronoflexus</taxon>
    </lineage>
</organism>
<evidence type="ECO:0000313" key="2">
    <source>
        <dbReference type="Proteomes" id="UP000295221"/>
    </source>
</evidence>
<name>A0A4R2GMX1_9BACT</name>
<protein>
    <submittedName>
        <fullName evidence="1">Uncharacterized protein</fullName>
    </submittedName>
</protein>
<dbReference type="EMBL" id="SLWK01000001">
    <property type="protein sequence ID" value="TCO10644.1"/>
    <property type="molecule type" value="Genomic_DNA"/>
</dbReference>
<dbReference type="AlphaFoldDB" id="A0A4R2GMX1"/>
<sequence>MKFVAFLFGDVALSEPVIVSSDHILGQLFKFVQVNSYRQFVKLRSYQLLYKPYLKPKSF</sequence>
<reference evidence="1 2" key="1">
    <citation type="submission" date="2019-03" db="EMBL/GenBank/DDBJ databases">
        <title>Genomic Encyclopedia of Type Strains, Phase IV (KMG-IV): sequencing the most valuable type-strain genomes for metagenomic binning, comparative biology and taxonomic classification.</title>
        <authorList>
            <person name="Goeker M."/>
        </authorList>
    </citation>
    <scope>NUCLEOTIDE SEQUENCE [LARGE SCALE GENOMIC DNA]</scope>
    <source>
        <strain evidence="1 2">DSM 24179</strain>
    </source>
</reference>
<gene>
    <name evidence="1" type="ORF">EV194_101275</name>
</gene>
<keyword evidence="2" id="KW-1185">Reference proteome</keyword>
<evidence type="ECO:0000313" key="1">
    <source>
        <dbReference type="EMBL" id="TCO10644.1"/>
    </source>
</evidence>
<dbReference type="Proteomes" id="UP000295221">
    <property type="component" value="Unassembled WGS sequence"/>
</dbReference>
<proteinExistence type="predicted"/>